<accession>A0A1H9YQA8</accession>
<reference evidence="13 14" key="1">
    <citation type="submission" date="2016-10" db="EMBL/GenBank/DDBJ databases">
        <authorList>
            <person name="de Groot N.N."/>
        </authorList>
    </citation>
    <scope>NUCLEOTIDE SEQUENCE [LARGE SCALE GENOMIC DNA]</scope>
    <source>
        <strain evidence="13 14">DSM 1801</strain>
    </source>
</reference>
<name>A0A1H9YQA8_9FIRM</name>
<dbReference type="Gene3D" id="3.10.580.10">
    <property type="entry name" value="CBS-domain"/>
    <property type="match status" value="1"/>
</dbReference>
<gene>
    <name evidence="13" type="ORF">SAMN04487772_102146</name>
</gene>
<dbReference type="Pfam" id="PF01595">
    <property type="entry name" value="CNNM"/>
    <property type="match status" value="1"/>
</dbReference>
<dbReference type="InterPro" id="IPR002550">
    <property type="entry name" value="CNNM"/>
</dbReference>
<dbReference type="GO" id="GO:0005886">
    <property type="term" value="C:plasma membrane"/>
    <property type="evidence" value="ECO:0007669"/>
    <property type="project" value="TreeGrafter"/>
</dbReference>
<dbReference type="OrthoDB" id="9798188at2"/>
<feature type="transmembrane region" description="Helical" evidence="10">
    <location>
        <begin position="99"/>
        <end position="118"/>
    </location>
</feature>
<proteinExistence type="inferred from homology"/>
<dbReference type="AlphaFoldDB" id="A0A1H9YQA8"/>
<dbReference type="PROSITE" id="PS51371">
    <property type="entry name" value="CBS"/>
    <property type="match status" value="2"/>
</dbReference>
<dbReference type="InterPro" id="IPR046342">
    <property type="entry name" value="CBS_dom_sf"/>
</dbReference>
<dbReference type="Pfam" id="PF00571">
    <property type="entry name" value="CBS"/>
    <property type="match status" value="2"/>
</dbReference>
<feature type="transmembrane region" description="Helical" evidence="10">
    <location>
        <begin position="138"/>
        <end position="161"/>
    </location>
</feature>
<evidence type="ECO:0000256" key="8">
    <source>
        <dbReference type="PROSITE-ProRule" id="PRU00703"/>
    </source>
</evidence>
<evidence type="ECO:0000313" key="14">
    <source>
        <dbReference type="Proteomes" id="UP000199800"/>
    </source>
</evidence>
<keyword evidence="5 9" id="KW-1133">Transmembrane helix</keyword>
<evidence type="ECO:0000256" key="6">
    <source>
        <dbReference type="ARBA" id="ARBA00023122"/>
    </source>
</evidence>
<protein>
    <submittedName>
        <fullName evidence="13">Hemolysin, contains CBS domains</fullName>
    </submittedName>
</protein>
<evidence type="ECO:0000256" key="3">
    <source>
        <dbReference type="ARBA" id="ARBA00022692"/>
    </source>
</evidence>
<evidence type="ECO:0000256" key="5">
    <source>
        <dbReference type="ARBA" id="ARBA00022989"/>
    </source>
</evidence>
<keyword evidence="14" id="KW-1185">Reference proteome</keyword>
<organism evidence="13 14">
    <name type="scientific">[Clostridium] polysaccharolyticum</name>
    <dbReference type="NCBI Taxonomy" id="29364"/>
    <lineage>
        <taxon>Bacteria</taxon>
        <taxon>Bacillati</taxon>
        <taxon>Bacillota</taxon>
        <taxon>Clostridia</taxon>
        <taxon>Lachnospirales</taxon>
        <taxon>Lachnospiraceae</taxon>
    </lineage>
</organism>
<dbReference type="RefSeq" id="WP_092475648.1">
    <property type="nucleotide sequence ID" value="NZ_FOHN01000002.1"/>
</dbReference>
<feature type="domain" description="CBS" evidence="11">
    <location>
        <begin position="280"/>
        <end position="337"/>
    </location>
</feature>
<comment type="similarity">
    <text evidence="2">Belongs to the UPF0053 family.</text>
</comment>
<dbReference type="PANTHER" id="PTHR22777:SF17">
    <property type="entry name" value="UPF0053 PROTEIN SLL0260"/>
    <property type="match status" value="1"/>
</dbReference>
<feature type="domain" description="CNNM transmembrane" evidence="12">
    <location>
        <begin position="1"/>
        <end position="197"/>
    </location>
</feature>
<keyword evidence="7 9" id="KW-0472">Membrane</keyword>
<feature type="domain" description="CBS" evidence="11">
    <location>
        <begin position="216"/>
        <end position="275"/>
    </location>
</feature>
<evidence type="ECO:0000313" key="13">
    <source>
        <dbReference type="EMBL" id="SES71281.1"/>
    </source>
</evidence>
<feature type="transmembrane region" description="Helical" evidence="10">
    <location>
        <begin position="6"/>
        <end position="29"/>
    </location>
</feature>
<dbReference type="GO" id="GO:0050660">
    <property type="term" value="F:flavin adenine dinucleotide binding"/>
    <property type="evidence" value="ECO:0007669"/>
    <property type="project" value="InterPro"/>
</dbReference>
<dbReference type="InterPro" id="IPR016169">
    <property type="entry name" value="FAD-bd_PCMH_sub2"/>
</dbReference>
<evidence type="ECO:0000259" key="12">
    <source>
        <dbReference type="PROSITE" id="PS51846"/>
    </source>
</evidence>
<dbReference type="InterPro" id="IPR036318">
    <property type="entry name" value="FAD-bd_PCMH-like_sf"/>
</dbReference>
<dbReference type="PROSITE" id="PS51846">
    <property type="entry name" value="CNNM"/>
    <property type="match status" value="1"/>
</dbReference>
<dbReference type="CDD" id="cd04590">
    <property type="entry name" value="CBS_pair_CorC_HlyC_assoc"/>
    <property type="match status" value="1"/>
</dbReference>
<dbReference type="PANTHER" id="PTHR22777">
    <property type="entry name" value="HEMOLYSIN-RELATED"/>
    <property type="match status" value="1"/>
</dbReference>
<dbReference type="Pfam" id="PF03471">
    <property type="entry name" value="CorC_HlyC"/>
    <property type="match status" value="1"/>
</dbReference>
<dbReference type="SUPFAM" id="SSF56176">
    <property type="entry name" value="FAD-binding/transporter-associated domain-like"/>
    <property type="match status" value="1"/>
</dbReference>
<evidence type="ECO:0000256" key="1">
    <source>
        <dbReference type="ARBA" id="ARBA00004141"/>
    </source>
</evidence>
<keyword evidence="6 8" id="KW-0129">CBS domain</keyword>
<evidence type="ECO:0000259" key="11">
    <source>
        <dbReference type="PROSITE" id="PS51371"/>
    </source>
</evidence>
<dbReference type="SUPFAM" id="SSF54631">
    <property type="entry name" value="CBS-domain pair"/>
    <property type="match status" value="1"/>
</dbReference>
<dbReference type="InterPro" id="IPR044751">
    <property type="entry name" value="Ion_transp-like_CBS"/>
</dbReference>
<comment type="subcellular location">
    <subcellularLocation>
        <location evidence="1">Membrane</location>
        <topology evidence="1">Multi-pass membrane protein</topology>
    </subcellularLocation>
</comment>
<evidence type="ECO:0000256" key="10">
    <source>
        <dbReference type="SAM" id="Phobius"/>
    </source>
</evidence>
<keyword evidence="4" id="KW-0677">Repeat</keyword>
<dbReference type="Gene3D" id="3.30.465.10">
    <property type="match status" value="1"/>
</dbReference>
<dbReference type="InterPro" id="IPR005170">
    <property type="entry name" value="Transptr-assoc_dom"/>
</dbReference>
<dbReference type="EMBL" id="FOHN01000002">
    <property type="protein sequence ID" value="SES71281.1"/>
    <property type="molecule type" value="Genomic_DNA"/>
</dbReference>
<dbReference type="FunFam" id="3.10.580.10:FF:000002">
    <property type="entry name" value="Magnesium/cobalt efflux protein CorC"/>
    <property type="match status" value="1"/>
</dbReference>
<evidence type="ECO:0000256" key="7">
    <source>
        <dbReference type="ARBA" id="ARBA00023136"/>
    </source>
</evidence>
<keyword evidence="3 9" id="KW-0812">Transmembrane</keyword>
<evidence type="ECO:0000256" key="4">
    <source>
        <dbReference type="ARBA" id="ARBA00022737"/>
    </source>
</evidence>
<dbReference type="SMART" id="SM01091">
    <property type="entry name" value="CorC_HlyC"/>
    <property type="match status" value="1"/>
</dbReference>
<sequence>MDPSDVTQLIILFVLLILSAFFSSAETALTTVNKIRIRNLADENVKGAKTVSKLIEDPTKLLSAILIGNNIVNLSASSLATTLTVNICKSSGVSDSATVGAGIATFVLTVLVLIFGEITPKSLATIHAEKISLAYGGIIYFITQLLTPVIFIINKLAYGLLKLLQVDPHYKGLTITETELRTIVDVSHEEGVLESEERKMITNVVDFGDALAKDVMVPRIDMVFVDINLSYDELVEAFSKDKFSRMPVFDGARDNVAGIINLKDVFFYQGSKEDFHIKQLLREPYFTYEFKKTSELLIEMRKASRSIAIVLDEYGATAGLITLEDLLEEIVGEIRDEYDGDEEDSIIQISPSEFIADGFTKLDEVNEIIGSDLESDDYDSIAGHIISLLEHLPVEGESIIDNHIQYTVQSVEKNRIDKIHILLLPKEENMENE</sequence>
<dbReference type="Proteomes" id="UP000199800">
    <property type="component" value="Unassembled WGS sequence"/>
</dbReference>
<evidence type="ECO:0000256" key="9">
    <source>
        <dbReference type="PROSITE-ProRule" id="PRU01193"/>
    </source>
</evidence>
<evidence type="ECO:0000256" key="2">
    <source>
        <dbReference type="ARBA" id="ARBA00006337"/>
    </source>
</evidence>
<dbReference type="InterPro" id="IPR000644">
    <property type="entry name" value="CBS_dom"/>
</dbReference>